<feature type="region of interest" description="Disordered" evidence="1">
    <location>
        <begin position="116"/>
        <end position="137"/>
    </location>
</feature>
<dbReference type="AlphaFoldDB" id="A0A915E4Z2"/>
<feature type="compositionally biased region" description="Low complexity" evidence="1">
    <location>
        <begin position="117"/>
        <end position="128"/>
    </location>
</feature>
<sequence length="223" mass="26268">MVEDFISTTERSFRMLRMEQDLRGKRRTSWTRSREALNEAHQKVQHNAKQVLTKWKNMKAEAHNGMRSESGKPLVFDSRVSGSGEPEFDPVCDEDKLLEKIHQHLMVVNGPLRLESPTDWSSPDWSSSSKRRRMSESIRDEAEKIKLELLKAKLDNERRPALRCSAEKEIAGVQLKWMNRMLDRTMMFWLVGWICEETEQPMLRRIITNKAMELFQGNRSYEK</sequence>
<evidence type="ECO:0000313" key="3">
    <source>
        <dbReference type="WBParaSite" id="jg26244"/>
    </source>
</evidence>
<proteinExistence type="predicted"/>
<name>A0A915E4Z2_9BILA</name>
<keyword evidence="2" id="KW-1185">Reference proteome</keyword>
<reference evidence="3" key="1">
    <citation type="submission" date="2022-11" db="UniProtKB">
        <authorList>
            <consortium name="WormBaseParasite"/>
        </authorList>
    </citation>
    <scope>IDENTIFICATION</scope>
</reference>
<evidence type="ECO:0000313" key="2">
    <source>
        <dbReference type="Proteomes" id="UP000887574"/>
    </source>
</evidence>
<accession>A0A915E4Z2</accession>
<evidence type="ECO:0000256" key="1">
    <source>
        <dbReference type="SAM" id="MobiDB-lite"/>
    </source>
</evidence>
<organism evidence="2 3">
    <name type="scientific">Ditylenchus dipsaci</name>
    <dbReference type="NCBI Taxonomy" id="166011"/>
    <lineage>
        <taxon>Eukaryota</taxon>
        <taxon>Metazoa</taxon>
        <taxon>Ecdysozoa</taxon>
        <taxon>Nematoda</taxon>
        <taxon>Chromadorea</taxon>
        <taxon>Rhabditida</taxon>
        <taxon>Tylenchina</taxon>
        <taxon>Tylenchomorpha</taxon>
        <taxon>Sphaerularioidea</taxon>
        <taxon>Anguinidae</taxon>
        <taxon>Anguininae</taxon>
        <taxon>Ditylenchus</taxon>
    </lineage>
</organism>
<protein>
    <submittedName>
        <fullName evidence="3">Uncharacterized protein</fullName>
    </submittedName>
</protein>
<dbReference type="Proteomes" id="UP000887574">
    <property type="component" value="Unplaced"/>
</dbReference>
<dbReference type="WBParaSite" id="jg26244">
    <property type="protein sequence ID" value="jg26244"/>
    <property type="gene ID" value="jg26244"/>
</dbReference>